<evidence type="ECO:0000313" key="1">
    <source>
        <dbReference type="EMBL" id="BEV05581.1"/>
    </source>
</evidence>
<dbReference type="Proteomes" id="UP001380186">
    <property type="component" value="Chromosome"/>
</dbReference>
<proteinExistence type="predicted"/>
<protein>
    <submittedName>
        <fullName evidence="1">Uncharacterized protein</fullName>
    </submittedName>
</protein>
<gene>
    <name evidence="1" type="ORF">CRDW_29550</name>
</gene>
<organism evidence="1 2">
    <name type="scientific">Chryseobacterium gambrini</name>
    <dbReference type="NCBI Taxonomy" id="373672"/>
    <lineage>
        <taxon>Bacteria</taxon>
        <taxon>Pseudomonadati</taxon>
        <taxon>Bacteroidota</taxon>
        <taxon>Flavobacteriia</taxon>
        <taxon>Flavobacteriales</taxon>
        <taxon>Weeksellaceae</taxon>
        <taxon>Chryseobacterium group</taxon>
        <taxon>Chryseobacterium</taxon>
    </lineage>
</organism>
<evidence type="ECO:0000313" key="2">
    <source>
        <dbReference type="Proteomes" id="UP001380186"/>
    </source>
</evidence>
<accession>A0ABM8KAB2</accession>
<sequence length="46" mass="4971">MIIKTLQVAAFFVCVSVSGKFLTRVREGFPLSGKLPAGVKHPFPVP</sequence>
<keyword evidence="2" id="KW-1185">Reference proteome</keyword>
<dbReference type="RefSeq" id="WP_338613132.1">
    <property type="nucleotide sequence ID" value="NZ_AP029022.1"/>
</dbReference>
<name>A0ABM8KAB2_9FLAO</name>
<reference evidence="1 2" key="1">
    <citation type="journal article" date="2020" name="Microbes Environ.">
        <title>Synthetic bacterial community of duckweed: a simple and stable system to study plant-microbe interactions.</title>
        <authorList>
            <person name="Ishizawa H."/>
            <person name="Tada M."/>
            <person name="Kuroda M."/>
            <person name="Inoue D."/>
            <person name="Futamata H."/>
            <person name="Ike M."/>
        </authorList>
    </citation>
    <scope>NUCLEOTIDE SEQUENCE [LARGE SCALE GENOMIC DNA]</scope>
    <source>
        <strain evidence="1 2">DW100</strain>
    </source>
</reference>
<dbReference type="EMBL" id="AP029022">
    <property type="protein sequence ID" value="BEV05581.1"/>
    <property type="molecule type" value="Genomic_DNA"/>
</dbReference>